<keyword evidence="3" id="KW-1185">Reference proteome</keyword>
<sequence>MSIQDPSLKIPWQYLKSNKSASSPTITNKFNTDTTENSNVNNKRDQSPKECVKSNRKHKSNHKKHQTKKKSLDQKLKICQKDEPSKGLQEAPLVLNIENNSQLERKNKHSARNSHSKHSKNRSNQPKSPETNKESRKSPSPSRTSPSNPPEIAPKAEIIPKTPITPRKRTIKSSTPKPNKRELPLLLLQPDMSNYNVELVHSKENADNPNKSLLLGPTNLDLNKRPSTPRKTDKKLLIPKTPTPQIKPRTIEELLKPRTQDPSDQQNPEAKDKKEISFQVQLITEPDDSKIEKKSSELYDIRSLLKLLSR</sequence>
<organism evidence="2 3">
    <name type="scientific">Trichomonas vaginalis (strain ATCC PRA-98 / G3)</name>
    <dbReference type="NCBI Taxonomy" id="412133"/>
    <lineage>
        <taxon>Eukaryota</taxon>
        <taxon>Metamonada</taxon>
        <taxon>Parabasalia</taxon>
        <taxon>Trichomonadida</taxon>
        <taxon>Trichomonadidae</taxon>
        <taxon>Trichomonas</taxon>
    </lineage>
</organism>
<feature type="compositionally biased region" description="Basic and acidic residues" evidence="1">
    <location>
        <begin position="249"/>
        <end position="261"/>
    </location>
</feature>
<feature type="compositionally biased region" description="Basic residues" evidence="1">
    <location>
        <begin position="106"/>
        <end position="121"/>
    </location>
</feature>
<feature type="compositionally biased region" description="Polar residues" evidence="1">
    <location>
        <begin position="17"/>
        <end position="41"/>
    </location>
</feature>
<reference evidence="2" key="2">
    <citation type="journal article" date="2007" name="Science">
        <title>Draft genome sequence of the sexually transmitted pathogen Trichomonas vaginalis.</title>
        <authorList>
            <person name="Carlton J.M."/>
            <person name="Hirt R.P."/>
            <person name="Silva J.C."/>
            <person name="Delcher A.L."/>
            <person name="Schatz M."/>
            <person name="Zhao Q."/>
            <person name="Wortman J.R."/>
            <person name="Bidwell S.L."/>
            <person name="Alsmark U.C.M."/>
            <person name="Besteiro S."/>
            <person name="Sicheritz-Ponten T."/>
            <person name="Noel C.J."/>
            <person name="Dacks J.B."/>
            <person name="Foster P.G."/>
            <person name="Simillion C."/>
            <person name="Van de Peer Y."/>
            <person name="Miranda-Saavedra D."/>
            <person name="Barton G.J."/>
            <person name="Westrop G.D."/>
            <person name="Mueller S."/>
            <person name="Dessi D."/>
            <person name="Fiori P.L."/>
            <person name="Ren Q."/>
            <person name="Paulsen I."/>
            <person name="Zhang H."/>
            <person name="Bastida-Corcuera F.D."/>
            <person name="Simoes-Barbosa A."/>
            <person name="Brown M.T."/>
            <person name="Hayes R.D."/>
            <person name="Mukherjee M."/>
            <person name="Okumura C.Y."/>
            <person name="Schneider R."/>
            <person name="Smith A.J."/>
            <person name="Vanacova S."/>
            <person name="Villalvazo M."/>
            <person name="Haas B.J."/>
            <person name="Pertea M."/>
            <person name="Feldblyum T.V."/>
            <person name="Utterback T.R."/>
            <person name="Shu C.L."/>
            <person name="Osoegawa K."/>
            <person name="de Jong P.J."/>
            <person name="Hrdy I."/>
            <person name="Horvathova L."/>
            <person name="Zubacova Z."/>
            <person name="Dolezal P."/>
            <person name="Malik S.B."/>
            <person name="Logsdon J.M. Jr."/>
            <person name="Henze K."/>
            <person name="Gupta A."/>
            <person name="Wang C.C."/>
            <person name="Dunne R.L."/>
            <person name="Upcroft J.A."/>
            <person name="Upcroft P."/>
            <person name="White O."/>
            <person name="Salzberg S.L."/>
            <person name="Tang P."/>
            <person name="Chiu C.-H."/>
            <person name="Lee Y.-S."/>
            <person name="Embley T.M."/>
            <person name="Coombs G.H."/>
            <person name="Mottram J.C."/>
            <person name="Tachezy J."/>
            <person name="Fraser-Liggett C.M."/>
            <person name="Johnson P.J."/>
        </authorList>
    </citation>
    <scope>NUCLEOTIDE SEQUENCE [LARGE SCALE GENOMIC DNA]</scope>
    <source>
        <strain evidence="2">G3</strain>
    </source>
</reference>
<evidence type="ECO:0000256" key="1">
    <source>
        <dbReference type="SAM" id="MobiDB-lite"/>
    </source>
</evidence>
<name>A2G7E2_TRIV3</name>
<feature type="compositionally biased region" description="Basic and acidic residues" evidence="1">
    <location>
        <begin position="42"/>
        <end position="53"/>
    </location>
</feature>
<protein>
    <submittedName>
        <fullName evidence="2">Uncharacterized protein</fullName>
    </submittedName>
</protein>
<accession>A2G7E2</accession>
<dbReference type="VEuPathDB" id="TrichDB:TVAG_012780"/>
<reference evidence="2" key="1">
    <citation type="submission" date="2006-10" db="EMBL/GenBank/DDBJ databases">
        <authorList>
            <person name="Amadeo P."/>
            <person name="Zhao Q."/>
            <person name="Wortman J."/>
            <person name="Fraser-Liggett C."/>
            <person name="Carlton J."/>
        </authorList>
    </citation>
    <scope>NUCLEOTIDE SEQUENCE</scope>
    <source>
        <strain evidence="2">G3</strain>
    </source>
</reference>
<evidence type="ECO:0000313" key="2">
    <source>
        <dbReference type="EMBL" id="EAX86928.1"/>
    </source>
</evidence>
<dbReference type="KEGG" id="tva:4744574"/>
<evidence type="ECO:0000313" key="3">
    <source>
        <dbReference type="Proteomes" id="UP000001542"/>
    </source>
</evidence>
<feature type="compositionally biased region" description="Basic residues" evidence="1">
    <location>
        <begin position="54"/>
        <end position="69"/>
    </location>
</feature>
<feature type="compositionally biased region" description="Basic and acidic residues" evidence="1">
    <location>
        <begin position="70"/>
        <end position="85"/>
    </location>
</feature>
<dbReference type="VEuPathDB" id="TrichDB:TVAGG3_0436730"/>
<feature type="region of interest" description="Disordered" evidence="1">
    <location>
        <begin position="202"/>
        <end position="276"/>
    </location>
</feature>
<dbReference type="EMBL" id="DS114545">
    <property type="protein sequence ID" value="EAX86928.1"/>
    <property type="molecule type" value="Genomic_DNA"/>
</dbReference>
<proteinExistence type="predicted"/>
<gene>
    <name evidence="2" type="ORF">TVAG_012780</name>
</gene>
<dbReference type="InParanoid" id="A2G7E2"/>
<dbReference type="AlphaFoldDB" id="A2G7E2"/>
<dbReference type="RefSeq" id="XP_001299858.1">
    <property type="nucleotide sequence ID" value="XM_001299857.1"/>
</dbReference>
<feature type="region of interest" description="Disordered" evidence="1">
    <location>
        <begin position="17"/>
        <end position="187"/>
    </location>
</feature>
<dbReference type="Proteomes" id="UP000001542">
    <property type="component" value="Unassembled WGS sequence"/>
</dbReference>